<name>A0A256A3I8_9FLAO</name>
<dbReference type="Proteomes" id="UP000216605">
    <property type="component" value="Unassembled WGS sequence"/>
</dbReference>
<gene>
    <name evidence="1" type="ORF">CHU92_00830</name>
</gene>
<evidence type="ECO:0000313" key="2">
    <source>
        <dbReference type="Proteomes" id="UP000216605"/>
    </source>
</evidence>
<dbReference type="AlphaFoldDB" id="A0A256A3I8"/>
<accession>A0A256A3I8</accession>
<dbReference type="RefSeq" id="WP_094411646.1">
    <property type="nucleotide sequence ID" value="NZ_NOXV01000079.1"/>
</dbReference>
<dbReference type="EMBL" id="NOXV01000079">
    <property type="protein sequence ID" value="OYQ48199.1"/>
    <property type="molecule type" value="Genomic_DNA"/>
</dbReference>
<keyword evidence="2" id="KW-1185">Reference proteome</keyword>
<proteinExistence type="predicted"/>
<comment type="caution">
    <text evidence="1">The sequence shown here is derived from an EMBL/GenBank/DDBJ whole genome shotgun (WGS) entry which is preliminary data.</text>
</comment>
<evidence type="ECO:0000313" key="1">
    <source>
        <dbReference type="EMBL" id="OYQ48199.1"/>
    </source>
</evidence>
<protein>
    <submittedName>
        <fullName evidence="1">Uncharacterized protein</fullName>
    </submittedName>
</protein>
<organism evidence="1 2">
    <name type="scientific">Flavobacterium cyanobacteriorum</name>
    <dbReference type="NCBI Taxonomy" id="2022802"/>
    <lineage>
        <taxon>Bacteria</taxon>
        <taxon>Pseudomonadati</taxon>
        <taxon>Bacteroidota</taxon>
        <taxon>Flavobacteriia</taxon>
        <taxon>Flavobacteriales</taxon>
        <taxon>Flavobacteriaceae</taxon>
        <taxon>Flavobacterium</taxon>
    </lineage>
</organism>
<reference evidence="1 2" key="1">
    <citation type="submission" date="2017-07" db="EMBL/GenBank/DDBJ databases">
        <title>Flavobacterium cyanobacteriorum sp. nov., isolated from cyanobacterial aggregates in a eutrophic lake.</title>
        <authorList>
            <person name="Cai H."/>
        </authorList>
    </citation>
    <scope>NUCLEOTIDE SEQUENCE [LARGE SCALE GENOMIC DNA]</scope>
    <source>
        <strain evidence="1 2">TH021</strain>
    </source>
</reference>
<dbReference type="OrthoDB" id="1447693at2"/>
<sequence length="268" mass="31354">MGLNFEELKKERQRIHEELKQDRFSELPVEIIHLLNNEVINHVLHHTKVSKSEDIPARVLNNWIEKKVIIIDEQDKGKVKRFNKIHCVWLNIIAEARKLGLHLEDLEVAHQKVTTSEIPNFSYLKLGIINTILNKPHIIELSQGGIFEIMYQEEYRTFFNKGSMYYPHSILPLTSLVQQEFPKSNFELPLEIENITSDEEKMLLLFLLKSGAYGYMKVYLSENDIRLIENSEAVITNEQVKQAVSTWKFHKIEIMLEDDTMAIIEGNL</sequence>